<evidence type="ECO:0000313" key="10">
    <source>
        <dbReference type="Proteomes" id="UP001595705"/>
    </source>
</evidence>
<evidence type="ECO:0000313" key="9">
    <source>
        <dbReference type="EMBL" id="MFC3716443.1"/>
    </source>
</evidence>
<organism evidence="9 10">
    <name type="scientific">Luteimonas soli</name>
    <dbReference type="NCBI Taxonomy" id="1648966"/>
    <lineage>
        <taxon>Bacteria</taxon>
        <taxon>Pseudomonadati</taxon>
        <taxon>Pseudomonadota</taxon>
        <taxon>Gammaproteobacteria</taxon>
        <taxon>Lysobacterales</taxon>
        <taxon>Lysobacteraceae</taxon>
        <taxon>Luteimonas</taxon>
    </lineage>
</organism>
<feature type="transmembrane region" description="Helical" evidence="6">
    <location>
        <begin position="274"/>
        <end position="300"/>
    </location>
</feature>
<evidence type="ECO:0000256" key="2">
    <source>
        <dbReference type="ARBA" id="ARBA00022475"/>
    </source>
</evidence>
<feature type="transmembrane region" description="Helical" evidence="6">
    <location>
        <begin position="163"/>
        <end position="186"/>
    </location>
</feature>
<dbReference type="PANTHER" id="PTHR36115">
    <property type="entry name" value="PROLINE-RICH ANTIGEN HOMOLOG-RELATED"/>
    <property type="match status" value="1"/>
</dbReference>
<dbReference type="Pfam" id="PF14237">
    <property type="entry name" value="GYF_2"/>
    <property type="match status" value="1"/>
</dbReference>
<keyword evidence="5 6" id="KW-0472">Membrane</keyword>
<evidence type="ECO:0000256" key="4">
    <source>
        <dbReference type="ARBA" id="ARBA00022989"/>
    </source>
</evidence>
<name>A0ABV7XMD1_9GAMM</name>
<evidence type="ECO:0000259" key="8">
    <source>
        <dbReference type="Pfam" id="PF14237"/>
    </source>
</evidence>
<comment type="caution">
    <text evidence="9">The sequence shown here is derived from an EMBL/GenBank/DDBJ whole genome shotgun (WGS) entry which is preliminary data.</text>
</comment>
<evidence type="ECO:0000256" key="1">
    <source>
        <dbReference type="ARBA" id="ARBA00004651"/>
    </source>
</evidence>
<dbReference type="EMBL" id="JBHRYA010000007">
    <property type="protein sequence ID" value="MFC3716443.1"/>
    <property type="molecule type" value="Genomic_DNA"/>
</dbReference>
<accession>A0ABV7XMD1</accession>
<feature type="domain" description="GYF" evidence="8">
    <location>
        <begin position="4"/>
        <end position="51"/>
    </location>
</feature>
<dbReference type="Pfam" id="PF06271">
    <property type="entry name" value="RDD"/>
    <property type="match status" value="1"/>
</dbReference>
<gene>
    <name evidence="9" type="ORF">ACFONC_09780</name>
</gene>
<keyword evidence="3 6" id="KW-0812">Transmembrane</keyword>
<evidence type="ECO:0000256" key="6">
    <source>
        <dbReference type="SAM" id="Phobius"/>
    </source>
</evidence>
<reference evidence="10" key="1">
    <citation type="journal article" date="2019" name="Int. J. Syst. Evol. Microbiol.">
        <title>The Global Catalogue of Microorganisms (GCM) 10K type strain sequencing project: providing services to taxonomists for standard genome sequencing and annotation.</title>
        <authorList>
            <consortium name="The Broad Institute Genomics Platform"/>
            <consortium name="The Broad Institute Genome Sequencing Center for Infectious Disease"/>
            <person name="Wu L."/>
            <person name="Ma J."/>
        </authorList>
    </citation>
    <scope>NUCLEOTIDE SEQUENCE [LARGE SCALE GENOMIC DNA]</scope>
    <source>
        <strain evidence="10">KCTC 42441</strain>
    </source>
</reference>
<proteinExistence type="predicted"/>
<feature type="transmembrane region" description="Helical" evidence="6">
    <location>
        <begin position="130"/>
        <end position="151"/>
    </location>
</feature>
<dbReference type="InterPro" id="IPR010432">
    <property type="entry name" value="RDD"/>
</dbReference>
<dbReference type="RefSeq" id="WP_386743595.1">
    <property type="nucleotide sequence ID" value="NZ_JBHRYA010000007.1"/>
</dbReference>
<protein>
    <submittedName>
        <fullName evidence="9">RDD family protein</fullName>
    </submittedName>
</protein>
<feature type="domain" description="RDD" evidence="7">
    <location>
        <begin position="116"/>
        <end position="250"/>
    </location>
</feature>
<dbReference type="PANTHER" id="PTHR36115:SF6">
    <property type="entry name" value="PROLINE-RICH ANTIGEN HOMOLOG"/>
    <property type="match status" value="1"/>
</dbReference>
<dbReference type="Proteomes" id="UP001595705">
    <property type="component" value="Unassembled WGS sequence"/>
</dbReference>
<sequence>MAQWYYSDYERNRHGPVAASDLAALHTGGQLDPATLVWREGMAQWQPWHTVMAEVLPETAHPAAARASFATASADTPAGAASDPYALAEPRSPYAPPMATVERAADVYLDGHVVHAGFWKRVAAYLIDSVIIGLLSVVVGGAIGGVIGVAFGFGGGLDSGTALAIQLIAQLASLLLTACYYGWFYASANQATPGKMAIGIKAVRSDGEGFGFWRGFGRYFAMILSGLILCIGFLMAAFTARKQTLHDMICDTVVVDQWAFTAHPDRQREELGTVAWVVLVLGGLLFVGMLLLMFAALAAVGAAGH</sequence>
<feature type="transmembrane region" description="Helical" evidence="6">
    <location>
        <begin position="219"/>
        <end position="238"/>
    </location>
</feature>
<keyword evidence="2" id="KW-1003">Cell membrane</keyword>
<dbReference type="InterPro" id="IPR025640">
    <property type="entry name" value="GYF_2"/>
</dbReference>
<evidence type="ECO:0000256" key="3">
    <source>
        <dbReference type="ARBA" id="ARBA00022692"/>
    </source>
</evidence>
<dbReference type="InterPro" id="IPR051791">
    <property type="entry name" value="Pra-immunoreactive"/>
</dbReference>
<keyword evidence="4 6" id="KW-1133">Transmembrane helix</keyword>
<comment type="subcellular location">
    <subcellularLocation>
        <location evidence="1">Cell membrane</location>
        <topology evidence="1">Multi-pass membrane protein</topology>
    </subcellularLocation>
</comment>
<evidence type="ECO:0000256" key="5">
    <source>
        <dbReference type="ARBA" id="ARBA00023136"/>
    </source>
</evidence>
<evidence type="ECO:0000259" key="7">
    <source>
        <dbReference type="Pfam" id="PF06271"/>
    </source>
</evidence>
<keyword evidence="10" id="KW-1185">Reference proteome</keyword>